<keyword evidence="2" id="KW-1185">Reference proteome</keyword>
<dbReference type="SUPFAM" id="SSF48371">
    <property type="entry name" value="ARM repeat"/>
    <property type="match status" value="1"/>
</dbReference>
<protein>
    <recommendedName>
        <fullName evidence="3">Importin N-terminal domain-containing protein</fullName>
    </recommendedName>
</protein>
<dbReference type="EMBL" id="MLAK01000716">
    <property type="protein sequence ID" value="OHT06731.1"/>
    <property type="molecule type" value="Genomic_DNA"/>
</dbReference>
<evidence type="ECO:0000313" key="2">
    <source>
        <dbReference type="Proteomes" id="UP000179807"/>
    </source>
</evidence>
<accession>A0A1J4K6D1</accession>
<gene>
    <name evidence="1" type="ORF">TRFO_05397</name>
</gene>
<evidence type="ECO:0000313" key="1">
    <source>
        <dbReference type="EMBL" id="OHT06731.1"/>
    </source>
</evidence>
<dbReference type="Gene3D" id="1.25.10.10">
    <property type="entry name" value="Leucine-rich Repeat Variant"/>
    <property type="match status" value="1"/>
</dbReference>
<organism evidence="1 2">
    <name type="scientific">Tritrichomonas foetus</name>
    <dbReference type="NCBI Taxonomy" id="1144522"/>
    <lineage>
        <taxon>Eukaryota</taxon>
        <taxon>Metamonada</taxon>
        <taxon>Parabasalia</taxon>
        <taxon>Tritrichomonadida</taxon>
        <taxon>Tritrichomonadidae</taxon>
        <taxon>Tritrichomonas</taxon>
    </lineage>
</organism>
<dbReference type="VEuPathDB" id="TrichDB:TRFO_05397"/>
<dbReference type="InterPro" id="IPR011989">
    <property type="entry name" value="ARM-like"/>
</dbReference>
<proteinExistence type="predicted"/>
<comment type="caution">
    <text evidence="1">The sequence shown here is derived from an EMBL/GenBank/DDBJ whole genome shotgun (WGS) entry which is preliminary data.</text>
</comment>
<dbReference type="GeneID" id="94827166"/>
<dbReference type="Proteomes" id="UP000179807">
    <property type="component" value="Unassembled WGS sequence"/>
</dbReference>
<name>A0A1J4K6D1_9EUKA</name>
<evidence type="ECO:0008006" key="3">
    <source>
        <dbReference type="Google" id="ProtNLM"/>
    </source>
</evidence>
<dbReference type="AlphaFoldDB" id="A0A1J4K6D1"/>
<dbReference type="RefSeq" id="XP_068359867.1">
    <property type="nucleotide sequence ID" value="XM_068492462.1"/>
</dbReference>
<sequence>MENNIPLTSLFQALGSPDNDSRSKAEQYVHQIIELQQIEIIDQVLAELNTLGISITQIAYSFIILKQSISFYNNVRQVMDVSLQYFSHDNEQIRFFANSAYHMYALKLLENNNDESSILKLISLKNSTSDNFNIYHSCVNTLTSLATSLPSDYELNLLIINHIFQDFQENQNSFCLNILLSSIKVITPCISEEHFTKENFLHKFLLCLNNNETKNSAFHTLREIINYFYQSIHPIINEIITISCQSMFETDDSDLILKIINVWELIVNIERGTDEINRHYSETASEQIVAVLLVILEKFRNEFEIETENDWVPSIAARHLIKLFSKHCTHITTPILINFTCYSQNEESLFYIISILMKTAEPHNFLNQIPAFLEKIGMALQSPNPRIRYSSLYALKTLSSCKFFIPQHFEAFSQLLKNECNDILPNAKLCFSVYSNIFAKMKVDEHCASIINLINEVKGSNFSYLKYILDEITDSNIEIILDAAITENRQDLILNLIVYFLSILNSILCDTSQFNSFESTILSLYGIFLKLFRHNLNLGEELFKETLTLLMKSFMKFQEPVFPLLLSYLFLCDQESSASQLQSILFFLLSLLTKFDNLDYYMTSSVLNAICSITYHQYGGEQIFQPASEVVYQVASANDFSISFDDEFFSLYDYGISVLNLPLKNEIILFIFKKIEEYAKKTKHLHDNNVSDFSSLYESILIFLIDFIQFCRTNSFESYTPDFFLTTLRFIESLGKLNSLSKEVHDNLNKLLEILACSLPEQISRVVQNNSIFRDLYLRLLNDDDLDESNRNFIQLFF</sequence>
<reference evidence="1" key="1">
    <citation type="submission" date="2016-10" db="EMBL/GenBank/DDBJ databases">
        <authorList>
            <person name="Benchimol M."/>
            <person name="Almeida L.G."/>
            <person name="Vasconcelos A.T."/>
            <person name="Perreira-Neves A."/>
            <person name="Rosa I.A."/>
            <person name="Tasca T."/>
            <person name="Bogo M.R."/>
            <person name="de Souza W."/>
        </authorList>
    </citation>
    <scope>NUCLEOTIDE SEQUENCE [LARGE SCALE GENOMIC DNA]</scope>
    <source>
        <strain evidence="1">K</strain>
    </source>
</reference>
<dbReference type="InterPro" id="IPR016024">
    <property type="entry name" value="ARM-type_fold"/>
</dbReference>